<keyword evidence="2" id="KW-1185">Reference proteome</keyword>
<accession>A0A183KE05</accession>
<proteinExistence type="predicted"/>
<dbReference type="EMBL" id="UZAK01035733">
    <property type="protein sequence ID" value="VDP51923.1"/>
    <property type="molecule type" value="Genomic_DNA"/>
</dbReference>
<organism evidence="3">
    <name type="scientific">Schistosoma curassoni</name>
    <dbReference type="NCBI Taxonomy" id="6186"/>
    <lineage>
        <taxon>Eukaryota</taxon>
        <taxon>Metazoa</taxon>
        <taxon>Spiralia</taxon>
        <taxon>Lophotrochozoa</taxon>
        <taxon>Platyhelminthes</taxon>
        <taxon>Trematoda</taxon>
        <taxon>Digenea</taxon>
        <taxon>Strigeidida</taxon>
        <taxon>Schistosomatoidea</taxon>
        <taxon>Schistosomatidae</taxon>
        <taxon>Schistosoma</taxon>
    </lineage>
</organism>
<evidence type="ECO:0000313" key="3">
    <source>
        <dbReference type="WBParaSite" id="SCUD_0001325101-mRNA-1"/>
    </source>
</evidence>
<name>A0A183KE05_9TREM</name>
<evidence type="ECO:0000313" key="2">
    <source>
        <dbReference type="Proteomes" id="UP000279833"/>
    </source>
</evidence>
<dbReference type="WBParaSite" id="SCUD_0001325101-mRNA-1">
    <property type="protein sequence ID" value="SCUD_0001325101-mRNA-1"/>
    <property type="gene ID" value="SCUD_0001325101"/>
</dbReference>
<sequence length="109" mass="12672">MVFTSEFFDCHEFCEKSEHLNDGKVIFQSDTYKYVSHQSSSITNIQSHYYHYSQLIRRNQPSPIVGENFEKLVTDKLIECVVNPDDQCETACLRELLKSTDEISLNDEA</sequence>
<dbReference type="AlphaFoldDB" id="A0A183KE05"/>
<gene>
    <name evidence="1" type="ORF">SCUD_LOCUS13251</name>
</gene>
<reference evidence="3" key="1">
    <citation type="submission" date="2016-06" db="UniProtKB">
        <authorList>
            <consortium name="WormBaseParasite"/>
        </authorList>
    </citation>
    <scope>IDENTIFICATION</scope>
</reference>
<reference evidence="1 2" key="2">
    <citation type="submission" date="2018-11" db="EMBL/GenBank/DDBJ databases">
        <authorList>
            <consortium name="Pathogen Informatics"/>
        </authorList>
    </citation>
    <scope>NUCLEOTIDE SEQUENCE [LARGE SCALE GENOMIC DNA]</scope>
    <source>
        <strain evidence="1">Dakar</strain>
        <strain evidence="2">Dakar, Senegal</strain>
    </source>
</reference>
<protein>
    <submittedName>
        <fullName evidence="1 3">Uncharacterized protein</fullName>
    </submittedName>
</protein>
<dbReference type="Proteomes" id="UP000279833">
    <property type="component" value="Unassembled WGS sequence"/>
</dbReference>
<evidence type="ECO:0000313" key="1">
    <source>
        <dbReference type="EMBL" id="VDP51923.1"/>
    </source>
</evidence>